<protein>
    <recommendedName>
        <fullName evidence="6">Gfo/Idh/MocA family oxidoreductase</fullName>
    </recommendedName>
</protein>
<gene>
    <name evidence="4" type="ORF">DQG23_05760</name>
</gene>
<feature type="domain" description="Gfo/Idh/MocA-like oxidoreductase N-terminal" evidence="2">
    <location>
        <begin position="3"/>
        <end position="118"/>
    </location>
</feature>
<evidence type="ECO:0000259" key="3">
    <source>
        <dbReference type="Pfam" id="PF22725"/>
    </source>
</evidence>
<accession>A0A329MRM5</accession>
<evidence type="ECO:0008006" key="6">
    <source>
        <dbReference type="Google" id="ProtNLM"/>
    </source>
</evidence>
<organism evidence="4 5">
    <name type="scientific">Paenibacillus contaminans</name>
    <dbReference type="NCBI Taxonomy" id="450362"/>
    <lineage>
        <taxon>Bacteria</taxon>
        <taxon>Bacillati</taxon>
        <taxon>Bacillota</taxon>
        <taxon>Bacilli</taxon>
        <taxon>Bacillales</taxon>
        <taxon>Paenibacillaceae</taxon>
        <taxon>Paenibacillus</taxon>
    </lineage>
</organism>
<dbReference type="EMBL" id="QMFB01000002">
    <property type="protein sequence ID" value="RAV22444.1"/>
    <property type="molecule type" value="Genomic_DNA"/>
</dbReference>
<dbReference type="Gene3D" id="3.30.360.10">
    <property type="entry name" value="Dihydrodipicolinate Reductase, domain 2"/>
    <property type="match status" value="1"/>
</dbReference>
<dbReference type="Pfam" id="PF22725">
    <property type="entry name" value="GFO_IDH_MocA_C3"/>
    <property type="match status" value="1"/>
</dbReference>
<dbReference type="SUPFAM" id="SSF55347">
    <property type="entry name" value="Glyceraldehyde-3-phosphate dehydrogenase-like, C-terminal domain"/>
    <property type="match status" value="1"/>
</dbReference>
<evidence type="ECO:0000256" key="1">
    <source>
        <dbReference type="ARBA" id="ARBA00023002"/>
    </source>
</evidence>
<dbReference type="Pfam" id="PF01408">
    <property type="entry name" value="GFO_IDH_MocA"/>
    <property type="match status" value="1"/>
</dbReference>
<dbReference type="GO" id="GO:0000166">
    <property type="term" value="F:nucleotide binding"/>
    <property type="evidence" value="ECO:0007669"/>
    <property type="project" value="InterPro"/>
</dbReference>
<evidence type="ECO:0000313" key="5">
    <source>
        <dbReference type="Proteomes" id="UP000250369"/>
    </source>
</evidence>
<comment type="caution">
    <text evidence="4">The sequence shown here is derived from an EMBL/GenBank/DDBJ whole genome shotgun (WGS) entry which is preliminary data.</text>
</comment>
<dbReference type="InterPro" id="IPR055170">
    <property type="entry name" value="GFO_IDH_MocA-like_dom"/>
</dbReference>
<keyword evidence="5" id="KW-1185">Reference proteome</keyword>
<proteinExistence type="predicted"/>
<dbReference type="OrthoDB" id="9815825at2"/>
<evidence type="ECO:0000313" key="4">
    <source>
        <dbReference type="EMBL" id="RAV22444.1"/>
    </source>
</evidence>
<dbReference type="InterPro" id="IPR036291">
    <property type="entry name" value="NAD(P)-bd_dom_sf"/>
</dbReference>
<reference evidence="4 5" key="1">
    <citation type="journal article" date="2009" name="Int. J. Syst. Evol. Microbiol.">
        <title>Paenibacillus contaminans sp. nov., isolated from a contaminated laboratory plate.</title>
        <authorList>
            <person name="Chou J.H."/>
            <person name="Lee J.H."/>
            <person name="Lin M.C."/>
            <person name="Chang P.S."/>
            <person name="Arun A.B."/>
            <person name="Young C.C."/>
            <person name="Chen W.M."/>
        </authorList>
    </citation>
    <scope>NUCLEOTIDE SEQUENCE [LARGE SCALE GENOMIC DNA]</scope>
    <source>
        <strain evidence="4 5">CKOBP-6</strain>
    </source>
</reference>
<name>A0A329MRM5_9BACL</name>
<dbReference type="RefSeq" id="WP_113029850.1">
    <property type="nucleotide sequence ID" value="NZ_QMFB01000002.1"/>
</dbReference>
<dbReference type="InterPro" id="IPR000683">
    <property type="entry name" value="Gfo/Idh/MocA-like_OxRdtase_N"/>
</dbReference>
<sequence>MKIRWGVIGAGGIAVNRTIPGMLASGSSTVAAVMRTDERKLAEVQARFPMAQGYVSVSEMLRDSGNLDAVYIASPVKFHLEHALACAAAGKPMLIEKPIGMNLGELEAIREACENAGVFFDGALMMRYHALHRKMRDAVRAGVIGDVVSIRMSFCFRYPEMAGAWRQRKEIGGGGVFMDLGPHCLDLVQFVSGRKIKRVAAFMDTMTFTYEVEDSASVLAELEGGGHALLSMHFNIPEDVAETRFDVYGTEGALLAGGTLGQEERGTLRLKRTGTVAAEEIQYEAGNLYAKEIDGFAELMNNRCRWSEAMDGQQELQRTLDAVYEAASLQETNGEG</sequence>
<dbReference type="PANTHER" id="PTHR43818">
    <property type="entry name" value="BCDNA.GH03377"/>
    <property type="match status" value="1"/>
</dbReference>
<dbReference type="AlphaFoldDB" id="A0A329MRM5"/>
<dbReference type="Proteomes" id="UP000250369">
    <property type="component" value="Unassembled WGS sequence"/>
</dbReference>
<dbReference type="PANTHER" id="PTHR43818:SF11">
    <property type="entry name" value="BCDNA.GH03377"/>
    <property type="match status" value="1"/>
</dbReference>
<feature type="domain" description="GFO/IDH/MocA-like oxidoreductase" evidence="3">
    <location>
        <begin position="132"/>
        <end position="254"/>
    </location>
</feature>
<dbReference type="Gene3D" id="3.40.50.720">
    <property type="entry name" value="NAD(P)-binding Rossmann-like Domain"/>
    <property type="match status" value="1"/>
</dbReference>
<dbReference type="InterPro" id="IPR050463">
    <property type="entry name" value="Gfo/Idh/MocA_oxidrdct_glycsds"/>
</dbReference>
<keyword evidence="1" id="KW-0560">Oxidoreductase</keyword>
<dbReference type="GO" id="GO:0016491">
    <property type="term" value="F:oxidoreductase activity"/>
    <property type="evidence" value="ECO:0007669"/>
    <property type="project" value="UniProtKB-KW"/>
</dbReference>
<dbReference type="SUPFAM" id="SSF51735">
    <property type="entry name" value="NAD(P)-binding Rossmann-fold domains"/>
    <property type="match status" value="1"/>
</dbReference>
<evidence type="ECO:0000259" key="2">
    <source>
        <dbReference type="Pfam" id="PF01408"/>
    </source>
</evidence>